<evidence type="ECO:0000313" key="3">
    <source>
        <dbReference type="Proteomes" id="UP000502377"/>
    </source>
</evidence>
<proteinExistence type="predicted"/>
<evidence type="ECO:0000313" key="2">
    <source>
        <dbReference type="EMBL" id="QCD46728.1"/>
    </source>
</evidence>
<sequence length="55" mass="6404">MEKTISCESKFKITKIPDVTLGALAVLMRSIKFSCVFLSFINLIRIKQKQIFNFY</sequence>
<accession>A0A6G5QLZ7</accession>
<protein>
    <submittedName>
        <fullName evidence="2">Uncharacterized protein</fullName>
    </submittedName>
</protein>
<evidence type="ECO:0000256" key="1">
    <source>
        <dbReference type="SAM" id="Phobius"/>
    </source>
</evidence>
<dbReference type="KEGG" id="crx:CRECT_1063"/>
<dbReference type="AlphaFoldDB" id="A0A6G5QLZ7"/>
<dbReference type="EMBL" id="CP012543">
    <property type="protein sequence ID" value="QCD46728.1"/>
    <property type="molecule type" value="Genomic_DNA"/>
</dbReference>
<keyword evidence="1" id="KW-1133">Transmembrane helix</keyword>
<dbReference type="Proteomes" id="UP000502377">
    <property type="component" value="Chromosome"/>
</dbReference>
<gene>
    <name evidence="2" type="ORF">CRECT_1063</name>
</gene>
<name>A0A6G5QLZ7_CAMRE</name>
<keyword evidence="1" id="KW-0472">Membrane</keyword>
<reference evidence="2 3" key="1">
    <citation type="submission" date="2016-07" db="EMBL/GenBank/DDBJ databases">
        <title>Comparative genomics of the Campylobacter concisus group.</title>
        <authorList>
            <person name="Miller W.G."/>
            <person name="Yee E."/>
            <person name="Chapman M.H."/>
            <person name="Huynh S."/>
            <person name="Bono J.L."/>
            <person name="On S.L.W."/>
            <person name="StLeger J."/>
            <person name="Foster G."/>
            <person name="Parker C.T."/>
        </authorList>
    </citation>
    <scope>NUCLEOTIDE SEQUENCE [LARGE SCALE GENOMIC DNA]</scope>
    <source>
        <strain evidence="2 3">ATCC 33238</strain>
    </source>
</reference>
<keyword evidence="1" id="KW-0812">Transmembrane</keyword>
<organism evidence="2 3">
    <name type="scientific">Campylobacter rectus</name>
    <name type="common">Wolinella recta</name>
    <dbReference type="NCBI Taxonomy" id="203"/>
    <lineage>
        <taxon>Bacteria</taxon>
        <taxon>Pseudomonadati</taxon>
        <taxon>Campylobacterota</taxon>
        <taxon>Epsilonproteobacteria</taxon>
        <taxon>Campylobacterales</taxon>
        <taxon>Campylobacteraceae</taxon>
        <taxon>Campylobacter</taxon>
    </lineage>
</organism>
<feature type="transmembrane region" description="Helical" evidence="1">
    <location>
        <begin position="20"/>
        <end position="44"/>
    </location>
</feature>